<proteinExistence type="predicted"/>
<dbReference type="RefSeq" id="XP_008868071.1">
    <property type="nucleotide sequence ID" value="XM_008869849.1"/>
</dbReference>
<accession>A0A024UD91</accession>
<dbReference type="VEuPathDB" id="FungiDB:H310_05198"/>
<dbReference type="GeneID" id="20082248"/>
<dbReference type="AlphaFoldDB" id="A0A024UD91"/>
<reference evidence="1" key="1">
    <citation type="submission" date="2013-12" db="EMBL/GenBank/DDBJ databases">
        <title>The Genome Sequence of Aphanomyces invadans NJM9701.</title>
        <authorList>
            <consortium name="The Broad Institute Genomics Platform"/>
            <person name="Russ C."/>
            <person name="Tyler B."/>
            <person name="van West P."/>
            <person name="Dieguez-Uribeondo J."/>
            <person name="Young S.K."/>
            <person name="Zeng Q."/>
            <person name="Gargeya S."/>
            <person name="Fitzgerald M."/>
            <person name="Abouelleil A."/>
            <person name="Alvarado L."/>
            <person name="Chapman S.B."/>
            <person name="Gainer-Dewar J."/>
            <person name="Goldberg J."/>
            <person name="Griggs A."/>
            <person name="Gujja S."/>
            <person name="Hansen M."/>
            <person name="Howarth C."/>
            <person name="Imamovic A."/>
            <person name="Ireland A."/>
            <person name="Larimer J."/>
            <person name="McCowan C."/>
            <person name="Murphy C."/>
            <person name="Pearson M."/>
            <person name="Poon T.W."/>
            <person name="Priest M."/>
            <person name="Roberts A."/>
            <person name="Saif S."/>
            <person name="Shea T."/>
            <person name="Sykes S."/>
            <person name="Wortman J."/>
            <person name="Nusbaum C."/>
            <person name="Birren B."/>
        </authorList>
    </citation>
    <scope>NUCLEOTIDE SEQUENCE [LARGE SCALE GENOMIC DNA]</scope>
    <source>
        <strain evidence="1">NJM9701</strain>
    </source>
</reference>
<name>A0A024UD91_9STRA</name>
<evidence type="ECO:0000313" key="1">
    <source>
        <dbReference type="EMBL" id="ETW03842.1"/>
    </source>
</evidence>
<dbReference type="EMBL" id="KI913959">
    <property type="protein sequence ID" value="ETW03842.1"/>
    <property type="molecule type" value="Genomic_DNA"/>
</dbReference>
<gene>
    <name evidence="1" type="ORF">H310_05198</name>
</gene>
<dbReference type="eggNOG" id="ENOG502SFHX">
    <property type="taxonomic scope" value="Eukaryota"/>
</dbReference>
<dbReference type="OrthoDB" id="61437at2759"/>
<protein>
    <submittedName>
        <fullName evidence="1">Uncharacterized protein</fullName>
    </submittedName>
</protein>
<organism evidence="1">
    <name type="scientific">Aphanomyces invadans</name>
    <dbReference type="NCBI Taxonomy" id="157072"/>
    <lineage>
        <taxon>Eukaryota</taxon>
        <taxon>Sar</taxon>
        <taxon>Stramenopiles</taxon>
        <taxon>Oomycota</taxon>
        <taxon>Saprolegniomycetes</taxon>
        <taxon>Saprolegniales</taxon>
        <taxon>Verrucalvaceae</taxon>
        <taxon>Aphanomyces</taxon>
    </lineage>
</organism>
<sequence>MAIVSTIDDSAADADAIHQCVQCGADFAEKDNVSGSCNYHPAISYVYHSWSCELPCCGQSQTSYTPFPSSGCTKGSHAKAHHDRYPYINRLGHYRTLLQGADTWILVQQEDVTVAKADGADIGSTLAGHIGILRDEETVVAWATQGNVTIDLKVILLQRCQDDDLVVLEATNRTTLLNDAWNKAVTADGLSWSIKVTTAPTRASNGTIFRLSVQTPTSPTPNIKVLHVFGDTVDAPRLTETVFDTTRNFADLYDVAASSWPLPPAIRSYRPIPPELFDTVKVLPTFQSSGDLPLRVKLMKPVEANGDSRPFRHDMFVAHFLFVDTSALPPPSSGQVTTMPSSTTTSTSALSLLADERNLILTMVRDHTISVDDAERLLTATATHASSAAAAAALASSAPSNSIVAYTLVEVGAQLSLDRGQTWIRADAVQLNGQSNDVVTYQIPQGGVDKVQVAARFPAPTKQGQWGNRAYLTRLLVHPAILRYTFENAIGQVTSVDVAFQNAPLSPLPSRDPATDWFFLSLDHVDDLSRSYAKVTRCPPTDPSTNDPLTLFVVEHCYNGGTTSSYAITGRSVRLWRSQLGRVRRLHGQTQSDAVEKLPSQLPLRDMSEMGRVEWTAVFDSTGSTLVALRAKLVHKTDVAEDAWVLDWPALSKALAT</sequence>